<dbReference type="GO" id="GO:0005737">
    <property type="term" value="C:cytoplasm"/>
    <property type="evidence" value="ECO:0007669"/>
    <property type="project" value="UniProtKB-SubCell"/>
</dbReference>
<evidence type="ECO:0000256" key="8">
    <source>
        <dbReference type="SAM" id="MobiDB-lite"/>
    </source>
</evidence>
<feature type="domain" description="Restriction of telomere capping protein 4 C-terminal" evidence="9">
    <location>
        <begin position="400"/>
        <end position="517"/>
    </location>
</feature>
<evidence type="ECO:0000256" key="5">
    <source>
        <dbReference type="ARBA" id="ARBA00015162"/>
    </source>
</evidence>
<sequence length="531" mass="59194">MFGKRHVGLSSKQSVPPLLKIIRRPVTKDMKDVDVDAPPLSSSDLSDNEGLSNRGSIQPSRFLKASQPSSSSGRKNKDGEANGKATTSAARFKQTRSSTRTGTRGEPGSSPRDSDRRTGVTKTDKASSPPAPKRLERTSPGLEELGDQSRADTIFSQPKRNVLKRYGALRNFAKKKPRQGASPKGTLKQPLKDLTPEEESPKRIKKLRMPSSPSKVGDEAVSPPRKLKPVPDSDSDSTMDGSPVRKKRLRMPDDGSLAFSAVSETPGESQRPTFRIPDELPDSFVEAEYERLNCAVIPIVDTSNASNLLQPSSSPLTDLDLIVSDAAPICPLCRKEVDKSDLDEFKERYPRVTVANMQRFCQDHNRRSAREAWIQKGYPDVDWRHLDDRIARHYPYLRKILEDGEPSHYDKLFRDTIRSGQNRTLLRSDANLTPGYYGIRGLRAMSENLIREFSSLLRKRALQDRLVAARGHTAYLQSVLVPELAVQLIMEDMSVGEEEARKILTDSSAVGELLNDEIADRVVLEEDDHSE</sequence>
<dbReference type="Pfam" id="PF14474">
    <property type="entry name" value="RTC4"/>
    <property type="match status" value="1"/>
</dbReference>
<dbReference type="GeneID" id="87886398"/>
<comment type="function">
    <text evidence="1">May be involved in a process influencing telomere capping.</text>
</comment>
<feature type="compositionally biased region" description="Polar residues" evidence="8">
    <location>
        <begin position="49"/>
        <end position="59"/>
    </location>
</feature>
<reference evidence="10" key="1">
    <citation type="journal article" date="2023" name="Mol. Phylogenet. Evol.">
        <title>Genome-scale phylogeny and comparative genomics of the fungal order Sordariales.</title>
        <authorList>
            <person name="Hensen N."/>
            <person name="Bonometti L."/>
            <person name="Westerberg I."/>
            <person name="Brannstrom I.O."/>
            <person name="Guillou S."/>
            <person name="Cros-Aarteil S."/>
            <person name="Calhoun S."/>
            <person name="Haridas S."/>
            <person name="Kuo A."/>
            <person name="Mondo S."/>
            <person name="Pangilinan J."/>
            <person name="Riley R."/>
            <person name="LaButti K."/>
            <person name="Andreopoulos B."/>
            <person name="Lipzen A."/>
            <person name="Chen C."/>
            <person name="Yan M."/>
            <person name="Daum C."/>
            <person name="Ng V."/>
            <person name="Clum A."/>
            <person name="Steindorff A."/>
            <person name="Ohm R.A."/>
            <person name="Martin F."/>
            <person name="Silar P."/>
            <person name="Natvig D.O."/>
            <person name="Lalanne C."/>
            <person name="Gautier V."/>
            <person name="Ament-Velasquez S.L."/>
            <person name="Kruys A."/>
            <person name="Hutchinson M.I."/>
            <person name="Powell A.J."/>
            <person name="Barry K."/>
            <person name="Miller A.N."/>
            <person name="Grigoriev I.V."/>
            <person name="Debuchy R."/>
            <person name="Gladieux P."/>
            <person name="Hiltunen Thoren M."/>
            <person name="Johannesson H."/>
        </authorList>
    </citation>
    <scope>NUCLEOTIDE SEQUENCE</scope>
    <source>
        <strain evidence="10">CBS 333.67</strain>
    </source>
</reference>
<comment type="subcellular location">
    <subcellularLocation>
        <location evidence="3">Cytoplasm</location>
    </subcellularLocation>
    <subcellularLocation>
        <location evidence="2">Nucleus</location>
    </subcellularLocation>
</comment>
<dbReference type="InterPro" id="IPR028094">
    <property type="entry name" value="RTC4_C"/>
</dbReference>
<keyword evidence="6" id="KW-0963">Cytoplasm</keyword>
<gene>
    <name evidence="10" type="ORF">B0T15DRAFT_506378</name>
</gene>
<evidence type="ECO:0000313" key="10">
    <source>
        <dbReference type="EMBL" id="KAK3309624.1"/>
    </source>
</evidence>
<dbReference type="AlphaFoldDB" id="A0AAJ0H0M2"/>
<feature type="compositionally biased region" description="Basic and acidic residues" evidence="8">
    <location>
        <begin position="112"/>
        <end position="125"/>
    </location>
</feature>
<keyword evidence="11" id="KW-1185">Reference proteome</keyword>
<evidence type="ECO:0000256" key="4">
    <source>
        <dbReference type="ARBA" id="ARBA00009461"/>
    </source>
</evidence>
<comment type="caution">
    <text evidence="10">The sequence shown here is derived from an EMBL/GenBank/DDBJ whole genome shotgun (WGS) entry which is preliminary data.</text>
</comment>
<protein>
    <recommendedName>
        <fullName evidence="5">Restriction of telomere capping protein 4</fullName>
    </recommendedName>
</protein>
<evidence type="ECO:0000259" key="9">
    <source>
        <dbReference type="SMART" id="SM01312"/>
    </source>
</evidence>
<evidence type="ECO:0000256" key="3">
    <source>
        <dbReference type="ARBA" id="ARBA00004496"/>
    </source>
</evidence>
<dbReference type="PANTHER" id="PTHR41391:SF1">
    <property type="entry name" value="RESTRICTION OF TELOMERE CAPPING PROTEIN 4"/>
    <property type="match status" value="1"/>
</dbReference>
<feature type="region of interest" description="Disordered" evidence="8">
    <location>
        <begin position="1"/>
        <end position="277"/>
    </location>
</feature>
<evidence type="ECO:0000256" key="1">
    <source>
        <dbReference type="ARBA" id="ARBA00002738"/>
    </source>
</evidence>
<evidence type="ECO:0000313" key="11">
    <source>
        <dbReference type="Proteomes" id="UP001273166"/>
    </source>
</evidence>
<dbReference type="InterPro" id="IPR039024">
    <property type="entry name" value="RTC4"/>
</dbReference>
<dbReference type="PANTHER" id="PTHR41391">
    <property type="entry name" value="RESTRICTION OF TELOMERE CAPPING PROTEIN 4"/>
    <property type="match status" value="1"/>
</dbReference>
<evidence type="ECO:0000256" key="2">
    <source>
        <dbReference type="ARBA" id="ARBA00004123"/>
    </source>
</evidence>
<accession>A0AAJ0H0M2</accession>
<proteinExistence type="inferred from homology"/>
<evidence type="ECO:0000256" key="7">
    <source>
        <dbReference type="ARBA" id="ARBA00023242"/>
    </source>
</evidence>
<feature type="compositionally biased region" description="Low complexity" evidence="8">
    <location>
        <begin position="36"/>
        <end position="45"/>
    </location>
</feature>
<feature type="compositionally biased region" description="Basic and acidic residues" evidence="8">
    <location>
        <begin position="190"/>
        <end position="202"/>
    </location>
</feature>
<organism evidence="10 11">
    <name type="scientific">Chaetomium strumarium</name>
    <dbReference type="NCBI Taxonomy" id="1170767"/>
    <lineage>
        <taxon>Eukaryota</taxon>
        <taxon>Fungi</taxon>
        <taxon>Dikarya</taxon>
        <taxon>Ascomycota</taxon>
        <taxon>Pezizomycotina</taxon>
        <taxon>Sordariomycetes</taxon>
        <taxon>Sordariomycetidae</taxon>
        <taxon>Sordariales</taxon>
        <taxon>Chaetomiaceae</taxon>
        <taxon>Chaetomium</taxon>
    </lineage>
</organism>
<dbReference type="GO" id="GO:0005634">
    <property type="term" value="C:nucleus"/>
    <property type="evidence" value="ECO:0007669"/>
    <property type="project" value="UniProtKB-SubCell"/>
</dbReference>
<feature type="compositionally biased region" description="Polar residues" evidence="8">
    <location>
        <begin position="262"/>
        <end position="272"/>
    </location>
</feature>
<comment type="similarity">
    <text evidence="4">Belongs to the RTC4 family.</text>
</comment>
<name>A0AAJ0H0M2_9PEZI</name>
<keyword evidence="7" id="KW-0539">Nucleus</keyword>
<dbReference type="RefSeq" id="XP_062725404.1">
    <property type="nucleotide sequence ID" value="XM_062867569.1"/>
</dbReference>
<dbReference type="EMBL" id="JAUDZG010000001">
    <property type="protein sequence ID" value="KAK3309624.1"/>
    <property type="molecule type" value="Genomic_DNA"/>
</dbReference>
<evidence type="ECO:0000256" key="6">
    <source>
        <dbReference type="ARBA" id="ARBA00022490"/>
    </source>
</evidence>
<dbReference type="Proteomes" id="UP001273166">
    <property type="component" value="Unassembled WGS sequence"/>
</dbReference>
<feature type="compositionally biased region" description="Low complexity" evidence="8">
    <location>
        <begin position="95"/>
        <end position="110"/>
    </location>
</feature>
<reference evidence="10" key="2">
    <citation type="submission" date="2023-06" db="EMBL/GenBank/DDBJ databases">
        <authorList>
            <consortium name="Lawrence Berkeley National Laboratory"/>
            <person name="Mondo S.J."/>
            <person name="Hensen N."/>
            <person name="Bonometti L."/>
            <person name="Westerberg I."/>
            <person name="Brannstrom I.O."/>
            <person name="Guillou S."/>
            <person name="Cros-Aarteil S."/>
            <person name="Calhoun S."/>
            <person name="Haridas S."/>
            <person name="Kuo A."/>
            <person name="Pangilinan J."/>
            <person name="Riley R."/>
            <person name="Labutti K."/>
            <person name="Andreopoulos B."/>
            <person name="Lipzen A."/>
            <person name="Chen C."/>
            <person name="Yanf M."/>
            <person name="Daum C."/>
            <person name="Ng V."/>
            <person name="Clum A."/>
            <person name="Steindorff A."/>
            <person name="Ohm R."/>
            <person name="Martin F."/>
            <person name="Silar P."/>
            <person name="Natvig D."/>
            <person name="Lalanne C."/>
            <person name="Gautier V."/>
            <person name="Ament-Velasquez S.L."/>
            <person name="Kruys A."/>
            <person name="Hutchinson M.I."/>
            <person name="Powell A.J."/>
            <person name="Barry K."/>
            <person name="Miller A.N."/>
            <person name="Grigoriev I.V."/>
            <person name="Debuchy R."/>
            <person name="Gladieux P."/>
            <person name="Thoren M.H."/>
            <person name="Johannesson H."/>
        </authorList>
    </citation>
    <scope>NUCLEOTIDE SEQUENCE</scope>
    <source>
        <strain evidence="10">CBS 333.67</strain>
    </source>
</reference>
<dbReference type="SMART" id="SM01312">
    <property type="entry name" value="RTC4"/>
    <property type="match status" value="1"/>
</dbReference>